<evidence type="ECO:0000313" key="2">
    <source>
        <dbReference type="EMBL" id="MFC5653730.1"/>
    </source>
</evidence>
<sequence>MPRNQFRLAQVAILFKQVITWLFGLFVVELGWIEYPVRELESVNRTRALLPPGLGIHSKAHADIGMRF</sequence>
<evidence type="ECO:0000256" key="1">
    <source>
        <dbReference type="SAM" id="Phobius"/>
    </source>
</evidence>
<organism evidence="2 3">
    <name type="scientific">Paenibacillus solisilvae</name>
    <dbReference type="NCBI Taxonomy" id="2486751"/>
    <lineage>
        <taxon>Bacteria</taxon>
        <taxon>Bacillati</taxon>
        <taxon>Bacillota</taxon>
        <taxon>Bacilli</taxon>
        <taxon>Bacillales</taxon>
        <taxon>Paenibacillaceae</taxon>
        <taxon>Paenibacillus</taxon>
    </lineage>
</organism>
<keyword evidence="1" id="KW-0812">Transmembrane</keyword>
<name>A0ABW0W6A4_9BACL</name>
<keyword evidence="1" id="KW-1133">Transmembrane helix</keyword>
<gene>
    <name evidence="2" type="ORF">ACFPYJ_32375</name>
</gene>
<dbReference type="InterPro" id="IPR048147">
    <property type="entry name" value="CBO0543-like"/>
</dbReference>
<dbReference type="NCBIfam" id="NF041644">
    <property type="entry name" value="CBO0543_fam"/>
    <property type="match status" value="1"/>
</dbReference>
<keyword evidence="1" id="KW-0472">Membrane</keyword>
<feature type="transmembrane region" description="Helical" evidence="1">
    <location>
        <begin position="12"/>
        <end position="33"/>
    </location>
</feature>
<evidence type="ECO:0000313" key="3">
    <source>
        <dbReference type="Proteomes" id="UP001596047"/>
    </source>
</evidence>
<comment type="caution">
    <text evidence="2">The sequence shown here is derived from an EMBL/GenBank/DDBJ whole genome shotgun (WGS) entry which is preliminary data.</text>
</comment>
<dbReference type="EMBL" id="JBHSOW010000135">
    <property type="protein sequence ID" value="MFC5653730.1"/>
    <property type="molecule type" value="Genomic_DNA"/>
</dbReference>
<proteinExistence type="predicted"/>
<dbReference type="RefSeq" id="WP_379192646.1">
    <property type="nucleotide sequence ID" value="NZ_JBHSOW010000135.1"/>
</dbReference>
<dbReference type="Proteomes" id="UP001596047">
    <property type="component" value="Unassembled WGS sequence"/>
</dbReference>
<reference evidence="3" key="1">
    <citation type="journal article" date="2019" name="Int. J. Syst. Evol. Microbiol.">
        <title>The Global Catalogue of Microorganisms (GCM) 10K type strain sequencing project: providing services to taxonomists for standard genome sequencing and annotation.</title>
        <authorList>
            <consortium name="The Broad Institute Genomics Platform"/>
            <consortium name="The Broad Institute Genome Sequencing Center for Infectious Disease"/>
            <person name="Wu L."/>
            <person name="Ma J."/>
        </authorList>
    </citation>
    <scope>NUCLEOTIDE SEQUENCE [LARGE SCALE GENOMIC DNA]</scope>
    <source>
        <strain evidence="3">CGMCC 1.3240</strain>
    </source>
</reference>
<accession>A0ABW0W6A4</accession>
<keyword evidence="3" id="KW-1185">Reference proteome</keyword>
<protein>
    <submittedName>
        <fullName evidence="2">CBO0543 family protein</fullName>
    </submittedName>
</protein>